<keyword evidence="2" id="KW-0472">Membrane</keyword>
<dbReference type="AlphaFoldDB" id="A0A367Y241"/>
<feature type="region of interest" description="Disordered" evidence="1">
    <location>
        <begin position="393"/>
        <end position="419"/>
    </location>
</feature>
<evidence type="ECO:0000256" key="1">
    <source>
        <dbReference type="SAM" id="MobiDB-lite"/>
    </source>
</evidence>
<comment type="caution">
    <text evidence="3">The sequence shown here is derived from an EMBL/GenBank/DDBJ whole genome shotgun (WGS) entry which is preliminary data.</text>
</comment>
<protein>
    <submittedName>
        <fullName evidence="3">Uncharacterized protein</fullName>
    </submittedName>
</protein>
<keyword evidence="4" id="KW-1185">Reference proteome</keyword>
<proteinExistence type="predicted"/>
<accession>A0A367Y241</accession>
<evidence type="ECO:0000256" key="2">
    <source>
        <dbReference type="SAM" id="Phobius"/>
    </source>
</evidence>
<dbReference type="EMBL" id="QORO01000002">
    <property type="protein sequence ID" value="RCK59945.1"/>
    <property type="molecule type" value="Genomic_DNA"/>
</dbReference>
<reference evidence="3 4" key="1">
    <citation type="submission" date="2018-07" db="EMBL/GenBank/DDBJ databases">
        <title>Microbacterium endoborsara sp. nov., a novel actinobacterium isolated from Borszczowia aralocaspica.</title>
        <authorList>
            <person name="An D."/>
        </authorList>
    </citation>
    <scope>NUCLEOTIDE SEQUENCE [LARGE SCALE GENOMIC DNA]</scope>
    <source>
        <strain evidence="3 4">C1.15228</strain>
    </source>
</reference>
<organism evidence="3 4">
    <name type="scientific">Microbacterium sorbitolivorans</name>
    <dbReference type="NCBI Taxonomy" id="1867410"/>
    <lineage>
        <taxon>Bacteria</taxon>
        <taxon>Bacillati</taxon>
        <taxon>Actinomycetota</taxon>
        <taxon>Actinomycetes</taxon>
        <taxon>Micrococcales</taxon>
        <taxon>Microbacteriaceae</taxon>
        <taxon>Microbacterium</taxon>
    </lineage>
</organism>
<sequence>MLETTTELVAEWGVPALIALGSIAVVVILLVVVVRIARRGKRARIRAERALADLGALVVRLDDATEELELEIGMSSALYDGRPPASLRRARLTAQHTRDDAFAAYSAVTAEGNLPPHQVAESRRLTIAVQKALDVITKARAENEAWLAKNTTAAEQVEVARQRLDEISERMGDPSALREELARIADESEWEDAADADTAARDALAEACEHLRAAEEKAADPALSARDDLTACEKALARAENASQLLEETHRLVQHATLAVGDEQLGAAAAIRAAAGTQLAADPAHAPKLAEAIRVSSAALDSAMQIAERRPVAANERIARLRDQLDIALADSRTQQQQLRGARSALPGSLAAARSALARAEAVVTGAEIDARVRLDSARRELAFARQAQDPIEALDASRRARRDAEEATTLAKDRKRRR</sequence>
<name>A0A367Y241_9MICO</name>
<evidence type="ECO:0000313" key="4">
    <source>
        <dbReference type="Proteomes" id="UP000253508"/>
    </source>
</evidence>
<keyword evidence="2" id="KW-1133">Transmembrane helix</keyword>
<gene>
    <name evidence="3" type="ORF">DTO57_07265</name>
</gene>
<dbReference type="Proteomes" id="UP000253508">
    <property type="component" value="Unassembled WGS sequence"/>
</dbReference>
<keyword evidence="2" id="KW-0812">Transmembrane</keyword>
<feature type="compositionally biased region" description="Basic and acidic residues" evidence="1">
    <location>
        <begin position="396"/>
        <end position="406"/>
    </location>
</feature>
<evidence type="ECO:0000313" key="3">
    <source>
        <dbReference type="EMBL" id="RCK59945.1"/>
    </source>
</evidence>
<feature type="transmembrane region" description="Helical" evidence="2">
    <location>
        <begin position="12"/>
        <end position="37"/>
    </location>
</feature>
<dbReference type="RefSeq" id="WP_114117559.1">
    <property type="nucleotide sequence ID" value="NZ_BMHU01000003.1"/>
</dbReference>
<dbReference type="OrthoDB" id="5070431at2"/>